<dbReference type="AlphaFoldDB" id="V6LWB4"/>
<dbReference type="EMBL" id="KI546014">
    <property type="protein sequence ID" value="EST48001.1"/>
    <property type="molecule type" value="Genomic_DNA"/>
</dbReference>
<gene>
    <name evidence="1" type="ORF">SS50377_11919</name>
    <name evidence="2" type="ORF">SS50377_22942</name>
</gene>
<organism evidence="1">
    <name type="scientific">Spironucleus salmonicida</name>
    <dbReference type="NCBI Taxonomy" id="348837"/>
    <lineage>
        <taxon>Eukaryota</taxon>
        <taxon>Metamonada</taxon>
        <taxon>Diplomonadida</taxon>
        <taxon>Hexamitidae</taxon>
        <taxon>Hexamitinae</taxon>
        <taxon>Spironucleus</taxon>
    </lineage>
</organism>
<sequence length="903" mass="103850">MEQLLLQRLPNPIFDIFPEFPTLADDLSISVFLDDETITQIAKDFELTISATKLDIINLAPLIAEQSATESNEPSITETQPSTKNFAEFGCTQFELQVLCDQIFNNTIQQLVPNNFPLQIYLSPISCFQLYKLNSEPDFAESLLYLCQLTLTRHPDPQFLSFSQKVIYHYYMQIHKNLETVLSVCCLSEDIWLLMIFQNFLTVEIAFSLLSNQISETAFKFIVKRYILDLEFVYFLVKNGKNPAQILPELSKLDLLILSKNLHEIVEMENFGVEKCNLGMENGAVMYLKVVNLLYSNQILCCGNCGFPSENSCFKCDFYAKLTNFEMQIKVENSVEYQQLFNIQQYDNPQNNKNGVENFELGIDSDTLINYAILRSQAAVFTAKLVYFFTIHGSINQVKRIIAETLILAQNKFLQFNSKAIFHSLFTSKNVQVSHFALSSLPKIFAAKIDIIGVLEQIVFSANSELETLNSKSKITSFQTLIREIYTNFAPFLLLENDVTGLALLQNLISNVQLEIEIQFDFPLPFDEFELSQIPQFFEQGAKSQILFQQIVSCAQLGLLFCPEILKFDFWRAVRILEFLICEIQRFKMGLELLLSLSCTLTFYAKIHKISGDFGAILQLLKERKIENLQLFLQLLKLLECSNNIDKKFVKMLQKNQYIEIVQLSQQIWGVENDIEIIQMQNQENSTAKISTRDLENFYFQCYFSVQTNFNTTERNSELKLLFNSIQEKLADFSPQSDIDQLYINLIQLQQLKSGLLLPKTALRQVVPILVQSRNESVLHSAKSCLATLARRFRGALRFEFVGVLKTQKATANLNLLTWLFVLRHIQLEEREVLGMERLLAANLLYVGLVSGRFRVRWARENWFLDDFYRRVRDAEEGVIGRDDGDGGNGLDAFVSRVMRGAE</sequence>
<evidence type="ECO:0000313" key="2">
    <source>
        <dbReference type="EMBL" id="KAH0575313.1"/>
    </source>
</evidence>
<protein>
    <submittedName>
        <fullName evidence="1">Uncharacterized protein</fullName>
    </submittedName>
</protein>
<accession>V6LWB4</accession>
<evidence type="ECO:0000313" key="1">
    <source>
        <dbReference type="EMBL" id="EST48001.1"/>
    </source>
</evidence>
<name>V6LWB4_9EUKA</name>
<dbReference type="Proteomes" id="UP000018208">
    <property type="component" value="Unassembled WGS sequence"/>
</dbReference>
<dbReference type="VEuPathDB" id="GiardiaDB:SS50377_22942"/>
<reference evidence="1 2" key="1">
    <citation type="journal article" date="2014" name="PLoS Genet.">
        <title>The Genome of Spironucleus salmonicida Highlights a Fish Pathogen Adapted to Fluctuating Environments.</title>
        <authorList>
            <person name="Xu F."/>
            <person name="Jerlstrom-Hultqvist J."/>
            <person name="Einarsson E."/>
            <person name="Astvaldsson A."/>
            <person name="Svard S.G."/>
            <person name="Andersson J.O."/>
        </authorList>
    </citation>
    <scope>NUCLEOTIDE SEQUENCE</scope>
    <source>
        <strain evidence="2">ATCC 50377</strain>
    </source>
</reference>
<dbReference type="EMBL" id="AUWU02000003">
    <property type="protein sequence ID" value="KAH0575313.1"/>
    <property type="molecule type" value="Genomic_DNA"/>
</dbReference>
<reference evidence="2" key="2">
    <citation type="submission" date="2020-12" db="EMBL/GenBank/DDBJ databases">
        <title>New Spironucleus salmonicida genome in near-complete chromosomes.</title>
        <authorList>
            <person name="Xu F."/>
            <person name="Kurt Z."/>
            <person name="Jimenez-Gonzalez A."/>
            <person name="Astvaldsson A."/>
            <person name="Andersson J.O."/>
            <person name="Svard S.G."/>
        </authorList>
    </citation>
    <scope>NUCLEOTIDE SEQUENCE</scope>
    <source>
        <strain evidence="2">ATCC 50377</strain>
    </source>
</reference>
<evidence type="ECO:0000313" key="3">
    <source>
        <dbReference type="Proteomes" id="UP000018208"/>
    </source>
</evidence>
<keyword evidence="3" id="KW-1185">Reference proteome</keyword>
<proteinExistence type="predicted"/>